<accession>A0A8H6Y5H7</accession>
<comment type="caution">
    <text evidence="2">The sequence shown here is derived from an EMBL/GenBank/DDBJ whole genome shotgun (WGS) entry which is preliminary data.</text>
</comment>
<gene>
    <name evidence="2" type="ORF">MVEN_01182500</name>
</gene>
<dbReference type="AlphaFoldDB" id="A0A8H6Y5H7"/>
<feature type="region of interest" description="Disordered" evidence="1">
    <location>
        <begin position="360"/>
        <end position="385"/>
    </location>
</feature>
<organism evidence="2 3">
    <name type="scientific">Mycena venus</name>
    <dbReference type="NCBI Taxonomy" id="2733690"/>
    <lineage>
        <taxon>Eukaryota</taxon>
        <taxon>Fungi</taxon>
        <taxon>Dikarya</taxon>
        <taxon>Basidiomycota</taxon>
        <taxon>Agaricomycotina</taxon>
        <taxon>Agaricomycetes</taxon>
        <taxon>Agaricomycetidae</taxon>
        <taxon>Agaricales</taxon>
        <taxon>Marasmiineae</taxon>
        <taxon>Mycenaceae</taxon>
        <taxon>Mycena</taxon>
    </lineage>
</organism>
<keyword evidence="3" id="KW-1185">Reference proteome</keyword>
<protein>
    <submittedName>
        <fullName evidence="2">Uncharacterized protein</fullName>
    </submittedName>
</protein>
<dbReference type="EMBL" id="JACAZI010000009">
    <property type="protein sequence ID" value="KAF7352192.1"/>
    <property type="molecule type" value="Genomic_DNA"/>
</dbReference>
<feature type="region of interest" description="Disordered" evidence="1">
    <location>
        <begin position="306"/>
        <end position="334"/>
    </location>
</feature>
<evidence type="ECO:0000256" key="1">
    <source>
        <dbReference type="SAM" id="MobiDB-lite"/>
    </source>
</evidence>
<evidence type="ECO:0000313" key="2">
    <source>
        <dbReference type="EMBL" id="KAF7352192.1"/>
    </source>
</evidence>
<reference evidence="2" key="1">
    <citation type="submission" date="2020-05" db="EMBL/GenBank/DDBJ databases">
        <title>Mycena genomes resolve the evolution of fungal bioluminescence.</title>
        <authorList>
            <person name="Tsai I.J."/>
        </authorList>
    </citation>
    <scope>NUCLEOTIDE SEQUENCE</scope>
    <source>
        <strain evidence="2">CCC161011</strain>
    </source>
</reference>
<name>A0A8H6Y5H7_9AGAR</name>
<feature type="compositionally biased region" description="Basic residues" evidence="1">
    <location>
        <begin position="310"/>
        <end position="319"/>
    </location>
</feature>
<sequence length="385" mass="42832">MSTAHRLSYSRSQPSCLLPFTPCNPFTSPTAPQYAHAGMLVVRILNLVRPPVAAVTHLDLRSRCDNATNNLAALIPRVPRAVSVAGVLRTVHQHTPHSVFEAHTPLACGTAAATAVVLSRDRFGVDASRVYNPRTCSVALFRFRTSFTIAFVLHAAYPILRSHGLAHPGTHFTLRSLRRSFSNAIHHPPETPFSLHLTSAPTLAGAQVLIPPPPAIRIPPTRRRTSHVDCAPEWEPLGRRRAVQWLHMASCRWNFTPRFRITSLFHIITDGFINACPGPIGSFRRPASVPSPRRPHFLTFEVETDIGPRPRGRIGRRSQRLGSGSGRSEKRGREREDNVLWMEWMDDGRREWRARPAHSIPAWSSPLPVASSLQASVDARAYPRA</sequence>
<proteinExistence type="predicted"/>
<dbReference type="Proteomes" id="UP000620124">
    <property type="component" value="Unassembled WGS sequence"/>
</dbReference>
<evidence type="ECO:0000313" key="3">
    <source>
        <dbReference type="Proteomes" id="UP000620124"/>
    </source>
</evidence>